<dbReference type="PROSITE" id="PS50835">
    <property type="entry name" value="IG_LIKE"/>
    <property type="match status" value="1"/>
</dbReference>
<dbReference type="Pfam" id="PF07686">
    <property type="entry name" value="V-set"/>
    <property type="match status" value="1"/>
</dbReference>
<dbReference type="SUPFAM" id="SSF48726">
    <property type="entry name" value="Immunoglobulin"/>
    <property type="match status" value="1"/>
</dbReference>
<dbReference type="InterPro" id="IPR036179">
    <property type="entry name" value="Ig-like_dom_sf"/>
</dbReference>
<keyword evidence="2" id="KW-1185">Reference proteome</keyword>
<proteinExistence type="predicted"/>
<dbReference type="InterPro" id="IPR013106">
    <property type="entry name" value="Ig_V-set"/>
</dbReference>
<reference evidence="1" key="1">
    <citation type="journal article" date="2021" name="Mol. Ecol. Resour.">
        <title>Apolygus lucorum genome provides insights into omnivorousness and mesophyll feeding.</title>
        <authorList>
            <person name="Liu Y."/>
            <person name="Liu H."/>
            <person name="Wang H."/>
            <person name="Huang T."/>
            <person name="Liu B."/>
            <person name="Yang B."/>
            <person name="Yin L."/>
            <person name="Li B."/>
            <person name="Zhang Y."/>
            <person name="Zhang S."/>
            <person name="Jiang F."/>
            <person name="Zhang X."/>
            <person name="Ren Y."/>
            <person name="Wang B."/>
            <person name="Wang S."/>
            <person name="Lu Y."/>
            <person name="Wu K."/>
            <person name="Fan W."/>
            <person name="Wang G."/>
        </authorList>
    </citation>
    <scope>NUCLEOTIDE SEQUENCE</scope>
    <source>
        <strain evidence="1">12Hb</strain>
    </source>
</reference>
<dbReference type="InterPro" id="IPR007110">
    <property type="entry name" value="Ig-like_dom"/>
</dbReference>
<protein>
    <submittedName>
        <fullName evidence="1">Uncharacterized protein</fullName>
    </submittedName>
</protein>
<dbReference type="InterPro" id="IPR003599">
    <property type="entry name" value="Ig_sub"/>
</dbReference>
<dbReference type="SMART" id="SM00409">
    <property type="entry name" value="IG"/>
    <property type="match status" value="1"/>
</dbReference>
<gene>
    <name evidence="1" type="ORF">GE061_010221</name>
</gene>
<accession>A0A6A4KJN2</accession>
<sequence length="158" mass="18267">MDTTMWKPENMTITASPGETVMLHCDIKGQDPEQSLVHWYKYHEGIGKIRLFEGIMRLIKEHRYNMNPRNYTLTIEDVRAIDSGLFTCEFLEHNTSSKLIHRLNVTPTVEESSTFLIVAAVCLIILLVLAILLAVFYFRKRKTQYAPTNSTEMAFPKK</sequence>
<dbReference type="EMBL" id="WIXP02000002">
    <property type="protein sequence ID" value="KAF6215467.1"/>
    <property type="molecule type" value="Genomic_DNA"/>
</dbReference>
<organism evidence="1 2">
    <name type="scientific">Apolygus lucorum</name>
    <name type="common">Small green plant bug</name>
    <name type="synonym">Lygocoris lucorum</name>
    <dbReference type="NCBI Taxonomy" id="248454"/>
    <lineage>
        <taxon>Eukaryota</taxon>
        <taxon>Metazoa</taxon>
        <taxon>Ecdysozoa</taxon>
        <taxon>Arthropoda</taxon>
        <taxon>Hexapoda</taxon>
        <taxon>Insecta</taxon>
        <taxon>Pterygota</taxon>
        <taxon>Neoptera</taxon>
        <taxon>Paraneoptera</taxon>
        <taxon>Hemiptera</taxon>
        <taxon>Heteroptera</taxon>
        <taxon>Panheteroptera</taxon>
        <taxon>Cimicomorpha</taxon>
        <taxon>Miridae</taxon>
        <taxon>Mirini</taxon>
        <taxon>Apolygus</taxon>
    </lineage>
</organism>
<comment type="caution">
    <text evidence="1">The sequence shown here is derived from an EMBL/GenBank/DDBJ whole genome shotgun (WGS) entry which is preliminary data.</text>
</comment>
<name>A0A6A4KJN2_APOLU</name>
<evidence type="ECO:0000313" key="2">
    <source>
        <dbReference type="Proteomes" id="UP000466442"/>
    </source>
</evidence>
<dbReference type="AlphaFoldDB" id="A0A6A4KJN2"/>
<dbReference type="Gene3D" id="2.60.40.10">
    <property type="entry name" value="Immunoglobulins"/>
    <property type="match status" value="1"/>
</dbReference>
<dbReference type="Proteomes" id="UP000466442">
    <property type="component" value="Unassembled WGS sequence"/>
</dbReference>
<evidence type="ECO:0000313" key="1">
    <source>
        <dbReference type="EMBL" id="KAF6215467.1"/>
    </source>
</evidence>
<dbReference type="InterPro" id="IPR013783">
    <property type="entry name" value="Ig-like_fold"/>
</dbReference>